<dbReference type="SUPFAM" id="SSF56112">
    <property type="entry name" value="Protein kinase-like (PK-like)"/>
    <property type="match status" value="1"/>
</dbReference>
<dbReference type="OrthoDB" id="5979581at2759"/>
<dbReference type="EMBL" id="SWKU01000010">
    <property type="protein sequence ID" value="KAF3003167.1"/>
    <property type="molecule type" value="Genomic_DNA"/>
</dbReference>
<dbReference type="Proteomes" id="UP000801428">
    <property type="component" value="Unassembled WGS sequence"/>
</dbReference>
<name>A0A9P4TFZ7_CURKU</name>
<evidence type="ECO:0000259" key="1">
    <source>
        <dbReference type="PROSITE" id="PS50011"/>
    </source>
</evidence>
<keyword evidence="3" id="KW-1185">Reference proteome</keyword>
<accession>A0A9P4TFZ7</accession>
<dbReference type="AlphaFoldDB" id="A0A9P4TFZ7"/>
<protein>
    <recommendedName>
        <fullName evidence="1">Protein kinase domain-containing protein</fullName>
    </recommendedName>
</protein>
<dbReference type="InterPro" id="IPR011009">
    <property type="entry name" value="Kinase-like_dom_sf"/>
</dbReference>
<dbReference type="Gene3D" id="1.10.510.10">
    <property type="entry name" value="Transferase(Phosphotransferase) domain 1"/>
    <property type="match status" value="1"/>
</dbReference>
<evidence type="ECO:0000313" key="3">
    <source>
        <dbReference type="Proteomes" id="UP000801428"/>
    </source>
</evidence>
<dbReference type="InterPro" id="IPR000719">
    <property type="entry name" value="Prot_kinase_dom"/>
</dbReference>
<comment type="caution">
    <text evidence="2">The sequence shown here is derived from an EMBL/GenBank/DDBJ whole genome shotgun (WGS) entry which is preliminary data.</text>
</comment>
<gene>
    <name evidence="2" type="ORF">E8E13_009147</name>
</gene>
<dbReference type="GO" id="GO:0005524">
    <property type="term" value="F:ATP binding"/>
    <property type="evidence" value="ECO:0007669"/>
    <property type="project" value="InterPro"/>
</dbReference>
<dbReference type="GO" id="GO:0004672">
    <property type="term" value="F:protein kinase activity"/>
    <property type="evidence" value="ECO:0007669"/>
    <property type="project" value="InterPro"/>
</dbReference>
<reference evidence="2" key="1">
    <citation type="submission" date="2019-04" db="EMBL/GenBank/DDBJ databases">
        <title>Sequencing of skin fungus with MAO and IRED activity.</title>
        <authorList>
            <person name="Marsaioli A.J."/>
            <person name="Bonatto J.M.C."/>
            <person name="Reis Junior O."/>
        </authorList>
    </citation>
    <scope>NUCLEOTIDE SEQUENCE</scope>
    <source>
        <strain evidence="2">30M1</strain>
    </source>
</reference>
<evidence type="ECO:0000313" key="2">
    <source>
        <dbReference type="EMBL" id="KAF3003167.1"/>
    </source>
</evidence>
<feature type="domain" description="Protein kinase" evidence="1">
    <location>
        <begin position="1"/>
        <end position="125"/>
    </location>
</feature>
<proteinExistence type="predicted"/>
<organism evidence="2 3">
    <name type="scientific">Curvularia kusanoi</name>
    <name type="common">Cochliobolus kusanoi</name>
    <dbReference type="NCBI Taxonomy" id="90978"/>
    <lineage>
        <taxon>Eukaryota</taxon>
        <taxon>Fungi</taxon>
        <taxon>Dikarya</taxon>
        <taxon>Ascomycota</taxon>
        <taxon>Pezizomycotina</taxon>
        <taxon>Dothideomycetes</taxon>
        <taxon>Pleosporomycetidae</taxon>
        <taxon>Pleosporales</taxon>
        <taxon>Pleosporineae</taxon>
        <taxon>Pleosporaceae</taxon>
        <taxon>Curvularia</taxon>
    </lineage>
</organism>
<dbReference type="PROSITE" id="PS50011">
    <property type="entry name" value="PROTEIN_KINASE_DOM"/>
    <property type="match status" value="1"/>
</dbReference>
<sequence>MELPLNTAADIWSFGTMLISLIYGGDFNLFRPKVSRDHEDYLLNVLMEMYRFFGPFPASYTEVASEEVIQGTAWMIGEIPNNKLTPFACITEKEVCKKDRDFILRIMKLDYRDRPTAREILDDEW</sequence>